<dbReference type="GO" id="GO:1990189">
    <property type="term" value="F:protein N-terminal-serine acetyltransferase activity"/>
    <property type="evidence" value="ECO:0007669"/>
    <property type="project" value="TreeGrafter"/>
</dbReference>
<gene>
    <name evidence="2" type="ORF">B1H58_17870</name>
</gene>
<proteinExistence type="predicted"/>
<keyword evidence="2" id="KW-0808">Transferase</keyword>
<sequence length="240" mass="27874">MLTHNHYGQALGREIKDWVKRAAPEKVTLKGDYCIVLPLSSDHAEDLFPEWHSIDDDRDWTYLSDAKPATKEQCYQYFRKLSSDKDKLYFAVKDIHDGHIKGMFCVTHIDPNNGVFALAEINWTPLMKRTRLSTESLFLIISYFMDKLHYRRCEWQTNSLNSQSIDSAQRIGFIREGILRDKRISKGYAEDIAFFSITASDWVDTAAALKAWLRKENFDERGRQIHKLESFRVAVNSGDA</sequence>
<dbReference type="STRING" id="1891675.B1H58_17870"/>
<dbReference type="SUPFAM" id="SSF55729">
    <property type="entry name" value="Acyl-CoA N-acyltransferases (Nat)"/>
    <property type="match status" value="1"/>
</dbReference>
<accession>A0A1W6B9I3</accession>
<dbReference type="GO" id="GO:0008999">
    <property type="term" value="F:protein-N-terminal-alanine acetyltransferase activity"/>
    <property type="evidence" value="ECO:0007669"/>
    <property type="project" value="TreeGrafter"/>
</dbReference>
<dbReference type="OrthoDB" id="5295305at2"/>
<dbReference type="Proteomes" id="UP000192900">
    <property type="component" value="Chromosome"/>
</dbReference>
<organism evidence="2 3">
    <name type="scientific">Pantoea alhagi</name>
    <dbReference type="NCBI Taxonomy" id="1891675"/>
    <lineage>
        <taxon>Bacteria</taxon>
        <taxon>Pseudomonadati</taxon>
        <taxon>Pseudomonadota</taxon>
        <taxon>Gammaproteobacteria</taxon>
        <taxon>Enterobacterales</taxon>
        <taxon>Erwiniaceae</taxon>
        <taxon>Pantoea</taxon>
    </lineage>
</organism>
<feature type="domain" description="N-acetyltransferase" evidence="1">
    <location>
        <begin position="37"/>
        <end position="173"/>
    </location>
</feature>
<dbReference type="InterPro" id="IPR051908">
    <property type="entry name" value="Ribosomal_N-acetyltransferase"/>
</dbReference>
<dbReference type="InterPro" id="IPR016181">
    <property type="entry name" value="Acyl_CoA_acyltransferase"/>
</dbReference>
<dbReference type="Gene3D" id="3.40.630.30">
    <property type="match status" value="1"/>
</dbReference>
<dbReference type="RefSeq" id="WP_085071779.1">
    <property type="nucleotide sequence ID" value="NZ_CP019706.1"/>
</dbReference>
<dbReference type="KEGG" id="palh:B1H58_17870"/>
<name>A0A1W6B9I3_9GAMM</name>
<evidence type="ECO:0000313" key="2">
    <source>
        <dbReference type="EMBL" id="ARJ43727.1"/>
    </source>
</evidence>
<dbReference type="PANTHER" id="PTHR43441">
    <property type="entry name" value="RIBOSOMAL-PROTEIN-SERINE ACETYLTRANSFERASE"/>
    <property type="match status" value="1"/>
</dbReference>
<dbReference type="GO" id="GO:0005737">
    <property type="term" value="C:cytoplasm"/>
    <property type="evidence" value="ECO:0007669"/>
    <property type="project" value="TreeGrafter"/>
</dbReference>
<reference evidence="2 3" key="1">
    <citation type="submission" date="2017-02" db="EMBL/GenBank/DDBJ databases">
        <title>Complete genome sequence of the drought resistance-promoting endophyte Pantoea alhagi LTYR-11Z.</title>
        <authorList>
            <person name="Zhang L."/>
        </authorList>
    </citation>
    <scope>NUCLEOTIDE SEQUENCE [LARGE SCALE GENOMIC DNA]</scope>
    <source>
        <strain evidence="2 3">LTYR-11Z</strain>
    </source>
</reference>
<evidence type="ECO:0000313" key="3">
    <source>
        <dbReference type="Proteomes" id="UP000192900"/>
    </source>
</evidence>
<keyword evidence="3" id="KW-1185">Reference proteome</keyword>
<protein>
    <submittedName>
        <fullName evidence="2">GNAT family N-acetyltransferase</fullName>
    </submittedName>
</protein>
<dbReference type="PANTHER" id="PTHR43441:SF2">
    <property type="entry name" value="FAMILY ACETYLTRANSFERASE, PUTATIVE (AFU_ORTHOLOGUE AFUA_7G00850)-RELATED"/>
    <property type="match status" value="1"/>
</dbReference>
<evidence type="ECO:0000259" key="1">
    <source>
        <dbReference type="Pfam" id="PF13302"/>
    </source>
</evidence>
<dbReference type="InterPro" id="IPR000182">
    <property type="entry name" value="GNAT_dom"/>
</dbReference>
<dbReference type="EMBL" id="CP019706">
    <property type="protein sequence ID" value="ARJ43727.1"/>
    <property type="molecule type" value="Genomic_DNA"/>
</dbReference>
<dbReference type="Pfam" id="PF13302">
    <property type="entry name" value="Acetyltransf_3"/>
    <property type="match status" value="1"/>
</dbReference>
<dbReference type="AlphaFoldDB" id="A0A1W6B9I3"/>